<dbReference type="GO" id="GO:0009886">
    <property type="term" value="P:post-embryonic animal morphogenesis"/>
    <property type="evidence" value="ECO:0007669"/>
    <property type="project" value="UniProtKB-ARBA"/>
</dbReference>
<evidence type="ECO:0000256" key="20">
    <source>
        <dbReference type="SAM" id="Phobius"/>
    </source>
</evidence>
<keyword evidence="6 20" id="KW-0812">Transmembrane</keyword>
<dbReference type="FunFam" id="2.40.30.10:FF:000059">
    <property type="entry name" value="dual oxidase isoform X1"/>
    <property type="match status" value="1"/>
</dbReference>
<evidence type="ECO:0000259" key="21">
    <source>
        <dbReference type="PROSITE" id="PS50222"/>
    </source>
</evidence>
<feature type="compositionally biased region" description="Low complexity" evidence="19">
    <location>
        <begin position="812"/>
        <end position="831"/>
    </location>
</feature>
<comment type="catalytic activity">
    <reaction evidence="17">
        <text>NADH + O2 + H(+) = H2O2 + NAD(+)</text>
        <dbReference type="Rhea" id="RHEA:11264"/>
        <dbReference type="ChEBI" id="CHEBI:15378"/>
        <dbReference type="ChEBI" id="CHEBI:15379"/>
        <dbReference type="ChEBI" id="CHEBI:16240"/>
        <dbReference type="ChEBI" id="CHEBI:57540"/>
        <dbReference type="ChEBI" id="CHEBI:57945"/>
        <dbReference type="EC" id="1.6.3.1"/>
    </reaction>
</comment>
<dbReference type="InterPro" id="IPR013121">
    <property type="entry name" value="Fe_red_NAD-bd_6"/>
</dbReference>
<dbReference type="EC" id="1.6.3.1" evidence="3"/>
<dbReference type="GO" id="GO:0042744">
    <property type="term" value="P:hydrogen peroxide catabolic process"/>
    <property type="evidence" value="ECO:0007669"/>
    <property type="project" value="UniProtKB-KW"/>
</dbReference>
<dbReference type="GO" id="GO:0016324">
    <property type="term" value="C:apical plasma membrane"/>
    <property type="evidence" value="ECO:0007669"/>
    <property type="project" value="UniProtKB-SubCell"/>
</dbReference>
<dbReference type="Pfam" id="PF13499">
    <property type="entry name" value="EF-hand_7"/>
    <property type="match status" value="1"/>
</dbReference>
<reference evidence="23" key="2">
    <citation type="submission" date="2020-11" db="EMBL/GenBank/DDBJ databases">
        <authorList>
            <person name="McCartney M.A."/>
            <person name="Auch B."/>
            <person name="Kono T."/>
            <person name="Mallez S."/>
            <person name="Becker A."/>
            <person name="Gohl D.M."/>
            <person name="Silverstein K.A.T."/>
            <person name="Koren S."/>
            <person name="Bechman K.B."/>
            <person name="Herman A."/>
            <person name="Abrahante J.E."/>
            <person name="Garbe J."/>
        </authorList>
    </citation>
    <scope>NUCLEOTIDE SEQUENCE</scope>
    <source>
        <strain evidence="23">Duluth1</strain>
        <tissue evidence="23">Whole animal</tissue>
    </source>
</reference>
<dbReference type="GO" id="GO:0042554">
    <property type="term" value="P:superoxide anion generation"/>
    <property type="evidence" value="ECO:0007669"/>
    <property type="project" value="TreeGrafter"/>
</dbReference>
<dbReference type="GO" id="GO:0004601">
    <property type="term" value="F:peroxidase activity"/>
    <property type="evidence" value="ECO:0007669"/>
    <property type="project" value="UniProtKB-KW"/>
</dbReference>
<feature type="transmembrane region" description="Helical" evidence="20">
    <location>
        <begin position="424"/>
        <end position="444"/>
    </location>
</feature>
<dbReference type="InterPro" id="IPR050369">
    <property type="entry name" value="RBOH/FRE"/>
</dbReference>
<dbReference type="PROSITE" id="PS00018">
    <property type="entry name" value="EF_HAND_1"/>
    <property type="match status" value="2"/>
</dbReference>
<dbReference type="InterPro" id="IPR017938">
    <property type="entry name" value="Riboflavin_synthase-like_b-brl"/>
</dbReference>
<dbReference type="Pfam" id="PF08030">
    <property type="entry name" value="NAD_binding_6"/>
    <property type="match status" value="1"/>
</dbReference>
<feature type="region of interest" description="Disordered" evidence="19">
    <location>
        <begin position="812"/>
        <end position="843"/>
    </location>
</feature>
<dbReference type="FunFam" id="3.40.50.80:FF:000020">
    <property type="entry name" value="Dual oxidase 1"/>
    <property type="match status" value="1"/>
</dbReference>
<keyword evidence="9" id="KW-0274">FAD</keyword>
<feature type="non-terminal residue" evidence="23">
    <location>
        <position position="1379"/>
    </location>
</feature>
<proteinExistence type="inferred from homology"/>
<gene>
    <name evidence="23" type="ORF">DPMN_076179</name>
</gene>
<dbReference type="GO" id="GO:0016174">
    <property type="term" value="F:NAD(P)H oxidase H2O2-forming activity"/>
    <property type="evidence" value="ECO:0007669"/>
    <property type="project" value="UniProtKB-EC"/>
</dbReference>
<dbReference type="GO" id="GO:0005509">
    <property type="term" value="F:calcium ion binding"/>
    <property type="evidence" value="ECO:0007669"/>
    <property type="project" value="InterPro"/>
</dbReference>
<dbReference type="GO" id="GO:0006979">
    <property type="term" value="P:response to oxidative stress"/>
    <property type="evidence" value="ECO:0007669"/>
    <property type="project" value="InterPro"/>
</dbReference>
<sequence>ATSYIDGSFVYGNNLVRALNLQADRSPKLAAGDAWSKYPQKNAEGLPFVAVPDPVEHRFHDQLEYWKLGDKHAQENPGILSLGVLFFRYHNKVVDRLDSRHHHDFDETFARAREWVIATLQNVIVYEWLPLLLGESLPEYTGYKSDIYPDVTAVFDASAIRYIMTLIPAGLHQRNIKCANASSGAFPALRLCNMYWKSQEVLMEREDEVEETLMGMVSQIAEAEDTKVVEDLQSKFYGPLHFSRHDYVAQTIMRGRDYGLPDFNSVRQYMGLPRVKSFPEINPWLNASNPEALRKLESLYGGLDDIDVFVGGMMETTPTGGPGPLFRAILRDQFIRIRDGDRFWFENRENGMFNEAEIAQIKRIRMHDVIHNSTRFDFIGIQDNVFQYSNDHKCPSIYVHERVLEPCTPHRGYDYFAGSEASYIIVWVSFGLIPFLCLLFVYILSKCKQWRHMRSVSDLQREIKETIGERQGGSCVCQHRGTEWQSAKETRLVVIRLKPDCSLELINLKGRPIRTINMLNIKHVQCFVSSNKRRNVVMVRVPKEYDLVLQLTNESQRRVLLTSLEQTLVENAGSLVCHEMKEKHLYQKAFTQQKRNQLLERFFKTVFSEAFQMDYDPTLDQEAVEIRQARDILEIELTKEEFASAMAMKPETEFVENMFALMDTDHNGYISFREFLNAVVMLSKGSGQDKLQILFRMFDHDGNGTLDRDELIKLFSSLLEMADSSLDKSDVEHLVESICNQHGISSSDAINFDGFCAILSPHMDKLWNAGLEWKGCKSFIPPPGDDKRKSAEARKRVNQAPETSIIIKSDSNASLGSGAAAESASTSTDNSGVQKRHRKRERRSTFVAIRETYTPLKARMRRLKHFVENNRQHIFYLVLFYGICAGLFAERFYFYTVEREHSGLRALMSYGISTTRGAAAGMSFCFSLLLVTMLRNTITFLRGTFLNLYAPFDSIVSFHKVVAWTALFFTALHVVGYGFNFYHLATQPTKYLCIFDTIVFRADIQPTFNFWFFGNPTGFTGLLLVVVICIVYVFATQTVRRLIFNAFWLSHKLIVVMYVLTILHGASMIVQKPTFYVYFVGPAILFTIDKMVSLSRKRMEISIVRAENLASDVTIIEFKRPPRFDFKSGQWVRIACLPLGSNEYHPFTLTSAPHEDTLSVHIRAVGPWTIALRNTFDQEYSKDAIYPKLFLDGPYGAGQQDWYTYDVSVLVGAGIGVTPYASILKDFVHMTSIKSTYKIRCQKLYFIWVTGSQRHFEWLLDILKEVEAIDTKGMVSIDIFITQFFQNFDLRTAMLYICEEHFQKLSGGKSVFTSLKANTHFGRPHLSSMFKTLHRTHPTVRKVGVFSCGPPGVTKSVERACVESSRSTKALFEHHFENF</sequence>
<dbReference type="EMBL" id="JAIWYP010000015">
    <property type="protein sequence ID" value="KAH3701196.1"/>
    <property type="molecule type" value="Genomic_DNA"/>
</dbReference>
<dbReference type="PROSITE" id="PS51384">
    <property type="entry name" value="FAD_FR"/>
    <property type="match status" value="1"/>
</dbReference>
<evidence type="ECO:0000256" key="14">
    <source>
        <dbReference type="ARBA" id="ARBA00023136"/>
    </source>
</evidence>
<name>A0A9D3YJM4_DREPO</name>
<keyword evidence="12 20" id="KW-1133">Transmembrane helix</keyword>
<dbReference type="SUPFAM" id="SSF52343">
    <property type="entry name" value="Ferredoxin reductase-like, C-terminal NADP-linked domain"/>
    <property type="match status" value="1"/>
</dbReference>
<dbReference type="Gene3D" id="1.10.640.10">
    <property type="entry name" value="Haem peroxidase domain superfamily, animal type"/>
    <property type="match status" value="1"/>
</dbReference>
<dbReference type="Pfam" id="PF01794">
    <property type="entry name" value="Ferric_reduct"/>
    <property type="match status" value="1"/>
</dbReference>
<evidence type="ECO:0000256" key="15">
    <source>
        <dbReference type="ARBA" id="ARBA00023180"/>
    </source>
</evidence>
<dbReference type="InterPro" id="IPR017927">
    <property type="entry name" value="FAD-bd_FR_type"/>
</dbReference>
<dbReference type="GO" id="GO:0042742">
    <property type="term" value="P:defense response to bacterium"/>
    <property type="evidence" value="ECO:0007669"/>
    <property type="project" value="UniProtKB-ARBA"/>
</dbReference>
<dbReference type="InterPro" id="IPR013112">
    <property type="entry name" value="FAD-bd_8"/>
</dbReference>
<keyword evidence="10" id="KW-0106">Calcium</keyword>
<dbReference type="GO" id="GO:0043020">
    <property type="term" value="C:NADPH oxidase complex"/>
    <property type="evidence" value="ECO:0007669"/>
    <property type="project" value="TreeGrafter"/>
</dbReference>
<dbReference type="PROSITE" id="PS50292">
    <property type="entry name" value="PEROXIDASE_3"/>
    <property type="match status" value="1"/>
</dbReference>
<dbReference type="SMART" id="SM00054">
    <property type="entry name" value="EFh"/>
    <property type="match status" value="2"/>
</dbReference>
<feature type="transmembrane region" description="Helical" evidence="20">
    <location>
        <begin position="961"/>
        <end position="982"/>
    </location>
</feature>
<dbReference type="PANTHER" id="PTHR11972:SF175">
    <property type="entry name" value="NAD(P)H OXIDASE (H2O2-FORMING)"/>
    <property type="match status" value="1"/>
</dbReference>
<comment type="similarity">
    <text evidence="2">In the N-terminal section; belongs to the peroxidase family.</text>
</comment>
<dbReference type="InterPro" id="IPR011992">
    <property type="entry name" value="EF-hand-dom_pair"/>
</dbReference>
<comment type="caution">
    <text evidence="23">The sequence shown here is derived from an EMBL/GenBank/DDBJ whole genome shotgun (WGS) entry which is preliminary data.</text>
</comment>
<dbReference type="CDD" id="cd00051">
    <property type="entry name" value="EFh"/>
    <property type="match status" value="1"/>
</dbReference>
<keyword evidence="13" id="KW-0560">Oxidoreductase</keyword>
<dbReference type="InterPro" id="IPR018247">
    <property type="entry name" value="EF_Hand_1_Ca_BS"/>
</dbReference>
<keyword evidence="16" id="KW-0376">Hydrogen peroxide</keyword>
<reference evidence="23" key="1">
    <citation type="journal article" date="2019" name="bioRxiv">
        <title>The Genome of the Zebra Mussel, Dreissena polymorpha: A Resource for Invasive Species Research.</title>
        <authorList>
            <person name="McCartney M.A."/>
            <person name="Auch B."/>
            <person name="Kono T."/>
            <person name="Mallez S."/>
            <person name="Zhang Y."/>
            <person name="Obille A."/>
            <person name="Becker A."/>
            <person name="Abrahante J.E."/>
            <person name="Garbe J."/>
            <person name="Badalamenti J.P."/>
            <person name="Herman A."/>
            <person name="Mangelson H."/>
            <person name="Liachko I."/>
            <person name="Sullivan S."/>
            <person name="Sone E.D."/>
            <person name="Koren S."/>
            <person name="Silverstein K.A.T."/>
            <person name="Beckman K.B."/>
            <person name="Gohl D.M."/>
        </authorList>
    </citation>
    <scope>NUCLEOTIDE SEQUENCE</scope>
    <source>
        <strain evidence="23">Duluth1</strain>
        <tissue evidence="23">Whole animal</tissue>
    </source>
</reference>
<dbReference type="GO" id="GO:0042303">
    <property type="term" value="P:molting cycle"/>
    <property type="evidence" value="ECO:0007669"/>
    <property type="project" value="UniProtKB-ARBA"/>
</dbReference>
<evidence type="ECO:0000313" key="24">
    <source>
        <dbReference type="Proteomes" id="UP000828390"/>
    </source>
</evidence>
<keyword evidence="24" id="KW-1185">Reference proteome</keyword>
<keyword evidence="8" id="KW-0677">Repeat</keyword>
<dbReference type="Pfam" id="PF00036">
    <property type="entry name" value="EF-hand_1"/>
    <property type="match status" value="1"/>
</dbReference>
<evidence type="ECO:0000256" key="19">
    <source>
        <dbReference type="SAM" id="MobiDB-lite"/>
    </source>
</evidence>
<evidence type="ECO:0000256" key="3">
    <source>
        <dbReference type="ARBA" id="ARBA00012698"/>
    </source>
</evidence>
<evidence type="ECO:0000256" key="2">
    <source>
        <dbReference type="ARBA" id="ARBA00005644"/>
    </source>
</evidence>
<dbReference type="CDD" id="cd06186">
    <property type="entry name" value="NOX_Duox_like_FAD_NADP"/>
    <property type="match status" value="1"/>
</dbReference>
<dbReference type="PANTHER" id="PTHR11972">
    <property type="entry name" value="NADPH OXIDASE"/>
    <property type="match status" value="1"/>
</dbReference>
<feature type="transmembrane region" description="Helical" evidence="20">
    <location>
        <begin position="1010"/>
        <end position="1035"/>
    </location>
</feature>
<feature type="domain" description="FAD-binding FR-type" evidence="22">
    <location>
        <begin position="1096"/>
        <end position="1201"/>
    </location>
</feature>
<feature type="transmembrane region" description="Helical" evidence="20">
    <location>
        <begin position="914"/>
        <end position="934"/>
    </location>
</feature>
<dbReference type="InterPro" id="IPR002048">
    <property type="entry name" value="EF_hand_dom"/>
</dbReference>
<evidence type="ECO:0000256" key="17">
    <source>
        <dbReference type="ARBA" id="ARBA00047455"/>
    </source>
</evidence>
<dbReference type="InterPro" id="IPR039261">
    <property type="entry name" value="FNR_nucleotide-bd"/>
</dbReference>
<dbReference type="GO" id="GO:0016175">
    <property type="term" value="F:superoxide-generating NAD(P)H oxidase activity"/>
    <property type="evidence" value="ECO:0007669"/>
    <property type="project" value="UniProtKB-ARBA"/>
</dbReference>
<feature type="transmembrane region" description="Helical" evidence="20">
    <location>
        <begin position="874"/>
        <end position="894"/>
    </location>
</feature>
<dbReference type="Gene3D" id="3.40.50.80">
    <property type="entry name" value="Nucleotide-binding domain of ferredoxin-NADP reductase (FNR) module"/>
    <property type="match status" value="1"/>
</dbReference>
<dbReference type="InterPro" id="IPR037120">
    <property type="entry name" value="Haem_peroxidase_sf_animal"/>
</dbReference>
<dbReference type="SUPFAM" id="SSF47473">
    <property type="entry name" value="EF-hand"/>
    <property type="match status" value="1"/>
</dbReference>
<keyword evidence="4" id="KW-0575">Peroxidase</keyword>
<evidence type="ECO:0000256" key="5">
    <source>
        <dbReference type="ARBA" id="ARBA00022630"/>
    </source>
</evidence>
<evidence type="ECO:0000256" key="1">
    <source>
        <dbReference type="ARBA" id="ARBA00004424"/>
    </source>
</evidence>
<evidence type="ECO:0000313" key="23">
    <source>
        <dbReference type="EMBL" id="KAH3701196.1"/>
    </source>
</evidence>
<keyword evidence="14 20" id="KW-0472">Membrane</keyword>
<dbReference type="GO" id="GO:0020037">
    <property type="term" value="F:heme binding"/>
    <property type="evidence" value="ECO:0007669"/>
    <property type="project" value="InterPro"/>
</dbReference>
<keyword evidence="5" id="KW-0285">Flavoprotein</keyword>
<evidence type="ECO:0000256" key="10">
    <source>
        <dbReference type="ARBA" id="ARBA00022837"/>
    </source>
</evidence>
<dbReference type="Gene3D" id="1.10.238.10">
    <property type="entry name" value="EF-hand"/>
    <property type="match status" value="1"/>
</dbReference>
<dbReference type="Gene3D" id="2.40.30.10">
    <property type="entry name" value="Translation factors"/>
    <property type="match status" value="1"/>
</dbReference>
<dbReference type="Pfam" id="PF03098">
    <property type="entry name" value="An_peroxidase"/>
    <property type="match status" value="1"/>
</dbReference>
<dbReference type="InterPro" id="IPR019791">
    <property type="entry name" value="Haem_peroxidase_animal"/>
</dbReference>
<protein>
    <recommendedName>
        <fullName evidence="3">NAD(P)H oxidase (H2O2-forming)</fullName>
        <ecNumber evidence="3">1.6.3.1</ecNumber>
    </recommendedName>
</protein>
<evidence type="ECO:0000256" key="6">
    <source>
        <dbReference type="ARBA" id="ARBA00022692"/>
    </source>
</evidence>
<dbReference type="SUPFAM" id="SSF63380">
    <property type="entry name" value="Riboflavin synthase domain-like"/>
    <property type="match status" value="1"/>
</dbReference>
<dbReference type="SUPFAM" id="SSF48113">
    <property type="entry name" value="Heme-dependent peroxidases"/>
    <property type="match status" value="1"/>
</dbReference>
<dbReference type="Proteomes" id="UP000828390">
    <property type="component" value="Unassembled WGS sequence"/>
</dbReference>
<evidence type="ECO:0000259" key="22">
    <source>
        <dbReference type="PROSITE" id="PS51384"/>
    </source>
</evidence>
<organism evidence="23 24">
    <name type="scientific">Dreissena polymorpha</name>
    <name type="common">Zebra mussel</name>
    <name type="synonym">Mytilus polymorpha</name>
    <dbReference type="NCBI Taxonomy" id="45954"/>
    <lineage>
        <taxon>Eukaryota</taxon>
        <taxon>Metazoa</taxon>
        <taxon>Spiralia</taxon>
        <taxon>Lophotrochozoa</taxon>
        <taxon>Mollusca</taxon>
        <taxon>Bivalvia</taxon>
        <taxon>Autobranchia</taxon>
        <taxon>Heteroconchia</taxon>
        <taxon>Euheterodonta</taxon>
        <taxon>Imparidentia</taxon>
        <taxon>Neoheterodontei</taxon>
        <taxon>Myida</taxon>
        <taxon>Dreissenoidea</taxon>
        <taxon>Dreissenidae</taxon>
        <taxon>Dreissena</taxon>
    </lineage>
</organism>
<evidence type="ECO:0000256" key="4">
    <source>
        <dbReference type="ARBA" id="ARBA00022559"/>
    </source>
</evidence>
<dbReference type="PRINTS" id="PR00457">
    <property type="entry name" value="ANPEROXIDASE"/>
</dbReference>
<dbReference type="Pfam" id="PF08022">
    <property type="entry name" value="FAD_binding_8"/>
    <property type="match status" value="1"/>
</dbReference>
<keyword evidence="11" id="KW-0521">NADP</keyword>
<evidence type="ECO:0000256" key="7">
    <source>
        <dbReference type="ARBA" id="ARBA00022723"/>
    </source>
</evidence>
<evidence type="ECO:0000256" key="16">
    <source>
        <dbReference type="ARBA" id="ARBA00023324"/>
    </source>
</evidence>
<evidence type="ECO:0000256" key="11">
    <source>
        <dbReference type="ARBA" id="ARBA00022857"/>
    </source>
</evidence>
<keyword evidence="15" id="KW-0325">Glycoprotein</keyword>
<feature type="domain" description="EF-hand" evidence="21">
    <location>
        <begin position="686"/>
        <end position="721"/>
    </location>
</feature>
<comment type="catalytic activity">
    <reaction evidence="18">
        <text>NADPH + O2 + H(+) = H2O2 + NADP(+)</text>
        <dbReference type="Rhea" id="RHEA:11260"/>
        <dbReference type="ChEBI" id="CHEBI:15378"/>
        <dbReference type="ChEBI" id="CHEBI:15379"/>
        <dbReference type="ChEBI" id="CHEBI:16240"/>
        <dbReference type="ChEBI" id="CHEBI:57783"/>
        <dbReference type="ChEBI" id="CHEBI:58349"/>
        <dbReference type="EC" id="1.6.3.1"/>
    </reaction>
</comment>
<dbReference type="PROSITE" id="PS50222">
    <property type="entry name" value="EF_HAND_2"/>
    <property type="match status" value="2"/>
</dbReference>
<feature type="domain" description="EF-hand" evidence="21">
    <location>
        <begin position="650"/>
        <end position="685"/>
    </location>
</feature>
<evidence type="ECO:0000256" key="12">
    <source>
        <dbReference type="ARBA" id="ARBA00022989"/>
    </source>
</evidence>
<keyword evidence="7" id="KW-0479">Metal-binding</keyword>
<evidence type="ECO:0000256" key="18">
    <source>
        <dbReference type="ARBA" id="ARBA00048762"/>
    </source>
</evidence>
<accession>A0A9D3YJM4</accession>
<dbReference type="InterPro" id="IPR013130">
    <property type="entry name" value="Fe3_Rdtase_TM_dom"/>
</dbReference>
<dbReference type="SFLD" id="SFLDG01169">
    <property type="entry name" value="NADPH_oxidase_subgroup_(NOX)"/>
    <property type="match status" value="1"/>
</dbReference>
<dbReference type="InterPro" id="IPR010255">
    <property type="entry name" value="Haem_peroxidase_sf"/>
</dbReference>
<comment type="subcellular location">
    <subcellularLocation>
        <location evidence="1">Apical cell membrane</location>
        <topology evidence="1">Multi-pass membrane protein</topology>
    </subcellularLocation>
</comment>
<evidence type="ECO:0000256" key="8">
    <source>
        <dbReference type="ARBA" id="ARBA00022737"/>
    </source>
</evidence>
<evidence type="ECO:0000256" key="13">
    <source>
        <dbReference type="ARBA" id="ARBA00023002"/>
    </source>
</evidence>
<feature type="transmembrane region" description="Helical" evidence="20">
    <location>
        <begin position="1042"/>
        <end position="1063"/>
    </location>
</feature>
<evidence type="ECO:0000256" key="9">
    <source>
        <dbReference type="ARBA" id="ARBA00022827"/>
    </source>
</evidence>